<keyword evidence="3" id="KW-1185">Reference proteome</keyword>
<organism evidence="2 3">
    <name type="scientific">Brachyspira catarrhinii</name>
    <dbReference type="NCBI Taxonomy" id="2528966"/>
    <lineage>
        <taxon>Bacteria</taxon>
        <taxon>Pseudomonadati</taxon>
        <taxon>Spirochaetota</taxon>
        <taxon>Spirochaetia</taxon>
        <taxon>Brachyspirales</taxon>
        <taxon>Brachyspiraceae</taxon>
        <taxon>Brachyspira</taxon>
    </lineage>
</organism>
<feature type="region of interest" description="Disordered" evidence="1">
    <location>
        <begin position="1"/>
        <end position="31"/>
    </location>
</feature>
<sequence>MSQIQRYNGGGGGDNGGNNGGNNGENNNENIRFTKDNFETPQTNTQAAKDFLVKFNEIKQKYPKAELMLYYRKSNITSDSGYSIYYFDDNANITNIYVNGQGNKKTNSIFWGMLPDNPQIACYYYKQNNGDYGTDHSLMYENGLIKNKSRIFNNRGHYADTNIVDKSRDAMFKSAVTSGYDYKTPNTSTTTNENEIYKNNVKNKIIEKKEVMNTYTFLDNGDISVKTSEGKYYTLHFWGAESSEKGIYYVKVNLQDIFGNIAPNESTYFYYGYSFEESSSDKSLSELREYWQHYRNYCGAFTNWYEKYFDGNGKPKDKIDWATMPLQTTNIWHWKEERILLMTNK</sequence>
<protein>
    <submittedName>
        <fullName evidence="2">Uncharacterized protein</fullName>
    </submittedName>
</protein>
<accession>A0ABY2TPI8</accession>
<dbReference type="EMBL" id="SJDU01000238">
    <property type="protein sequence ID" value="TKZ33348.1"/>
    <property type="molecule type" value="Genomic_DNA"/>
</dbReference>
<evidence type="ECO:0000256" key="1">
    <source>
        <dbReference type="SAM" id="MobiDB-lite"/>
    </source>
</evidence>
<proteinExistence type="predicted"/>
<dbReference type="RefSeq" id="WP_137998773.1">
    <property type="nucleotide sequence ID" value="NZ_SJDU01000238.1"/>
</dbReference>
<gene>
    <name evidence="2" type="ORF">EZH24_08685</name>
</gene>
<reference evidence="2 3" key="1">
    <citation type="journal article" date="2019" name="Anaerobe">
        <title>Brachyspira catarrhinii sp. nov., an anaerobic intestinal spirochaete isolated from vervet monkeys may have been misidentified as Brachyspira aalborgi in previous studies.</title>
        <authorList>
            <person name="Phillips N.D."/>
            <person name="La T."/>
            <person name="Hampson D.J."/>
        </authorList>
    </citation>
    <scope>NUCLEOTIDE SEQUENCE [LARGE SCALE GENOMIC DNA]</scope>
    <source>
        <strain evidence="2 3">Z12</strain>
    </source>
</reference>
<feature type="compositionally biased region" description="Gly residues" evidence="1">
    <location>
        <begin position="8"/>
        <end position="23"/>
    </location>
</feature>
<name>A0ABY2TPI8_9SPIR</name>
<evidence type="ECO:0000313" key="2">
    <source>
        <dbReference type="EMBL" id="TKZ33348.1"/>
    </source>
</evidence>
<evidence type="ECO:0000313" key="3">
    <source>
        <dbReference type="Proteomes" id="UP000310168"/>
    </source>
</evidence>
<dbReference type="Proteomes" id="UP000310168">
    <property type="component" value="Unassembled WGS sequence"/>
</dbReference>
<comment type="caution">
    <text evidence="2">The sequence shown here is derived from an EMBL/GenBank/DDBJ whole genome shotgun (WGS) entry which is preliminary data.</text>
</comment>